<dbReference type="Proteomes" id="UP001607302">
    <property type="component" value="Unassembled WGS sequence"/>
</dbReference>
<comment type="caution">
    <text evidence="1">The sequence shown here is derived from an EMBL/GenBank/DDBJ whole genome shotgun (WGS) entry which is preliminary data.</text>
</comment>
<gene>
    <name evidence="1" type="ORF">V1478_011116</name>
</gene>
<organism evidence="1 2">
    <name type="scientific">Vespula squamosa</name>
    <name type="common">Southern yellow jacket</name>
    <name type="synonym">Wasp</name>
    <dbReference type="NCBI Taxonomy" id="30214"/>
    <lineage>
        <taxon>Eukaryota</taxon>
        <taxon>Metazoa</taxon>
        <taxon>Ecdysozoa</taxon>
        <taxon>Arthropoda</taxon>
        <taxon>Hexapoda</taxon>
        <taxon>Insecta</taxon>
        <taxon>Pterygota</taxon>
        <taxon>Neoptera</taxon>
        <taxon>Endopterygota</taxon>
        <taxon>Hymenoptera</taxon>
        <taxon>Apocrita</taxon>
        <taxon>Aculeata</taxon>
        <taxon>Vespoidea</taxon>
        <taxon>Vespidae</taxon>
        <taxon>Vespinae</taxon>
        <taxon>Vespula</taxon>
    </lineage>
</organism>
<sequence>MHLFILVNYTTDCFNYHCDLRHYFLRDNLLIVLDKFDNKCLVKYNHIDIIHLHSIQACTLTMNCMSKKKKGKEKQQKKEK</sequence>
<dbReference type="EMBL" id="JAUDFV010000149">
    <property type="protein sequence ID" value="KAL2719654.1"/>
    <property type="molecule type" value="Genomic_DNA"/>
</dbReference>
<name>A0ABD2AGE3_VESSQ</name>
<evidence type="ECO:0000313" key="1">
    <source>
        <dbReference type="EMBL" id="KAL2719654.1"/>
    </source>
</evidence>
<dbReference type="AlphaFoldDB" id="A0ABD2AGE3"/>
<reference evidence="1 2" key="1">
    <citation type="journal article" date="2024" name="Ann. Entomol. Soc. Am.">
        <title>Genomic analyses of the southern and eastern yellowjacket wasps (Hymenoptera: Vespidae) reveal evolutionary signatures of social life.</title>
        <authorList>
            <person name="Catto M.A."/>
            <person name="Caine P.B."/>
            <person name="Orr S.E."/>
            <person name="Hunt B.G."/>
            <person name="Goodisman M.A.D."/>
        </authorList>
    </citation>
    <scope>NUCLEOTIDE SEQUENCE [LARGE SCALE GENOMIC DNA]</scope>
    <source>
        <strain evidence="1">233</strain>
        <tissue evidence="1">Head and thorax</tissue>
    </source>
</reference>
<accession>A0ABD2AGE3</accession>
<keyword evidence="2" id="KW-1185">Reference proteome</keyword>
<protein>
    <submittedName>
        <fullName evidence="1">Uncharacterized protein</fullName>
    </submittedName>
</protein>
<evidence type="ECO:0000313" key="2">
    <source>
        <dbReference type="Proteomes" id="UP001607302"/>
    </source>
</evidence>
<proteinExistence type="predicted"/>